<evidence type="ECO:0000256" key="3">
    <source>
        <dbReference type="ARBA" id="ARBA00022729"/>
    </source>
</evidence>
<dbReference type="PATRIC" id="fig|1432657.3.peg.1620"/>
<evidence type="ECO:0000256" key="1">
    <source>
        <dbReference type="ARBA" id="ARBA00003932"/>
    </source>
</evidence>
<comment type="subcellular location">
    <subcellularLocation>
        <location evidence="2 8">Cell outer membrane</location>
        <topology evidence="2 8">Lipid-anchor</topology>
    </subcellularLocation>
</comment>
<sequence length="99" mass="10299">MLLRLFRMMQKMEQIAGAIALIAMAKDGKFAGPNAATIEYAPAVKGAAVSAVAKALDTLTIAIRSTIDEGLKSVKEAMKTNINVTSVASENSGSSGQNQ</sequence>
<dbReference type="EMBL" id="AZIT01000056">
    <property type="protein sequence ID" value="ETZ17364.1"/>
    <property type="molecule type" value="Genomic_DNA"/>
</dbReference>
<evidence type="ECO:0000256" key="5">
    <source>
        <dbReference type="ARBA" id="ARBA00023139"/>
    </source>
</evidence>
<evidence type="ECO:0000256" key="8">
    <source>
        <dbReference type="RuleBase" id="RU363105"/>
    </source>
</evidence>
<protein>
    <recommendedName>
        <fullName evidence="8">Variable large protein</fullName>
    </recommendedName>
</protein>
<dbReference type="SUPFAM" id="SSF74748">
    <property type="entry name" value="Variable surface antigen VlsE"/>
    <property type="match status" value="1"/>
</dbReference>
<dbReference type="InterPro" id="IPR000680">
    <property type="entry name" value="Borrelia_lipo"/>
</dbReference>
<evidence type="ECO:0000256" key="7">
    <source>
        <dbReference type="ARBA" id="ARBA00023288"/>
    </source>
</evidence>
<keyword evidence="5 8" id="KW-0564">Palmitate</keyword>
<keyword evidence="4 8" id="KW-0472">Membrane</keyword>
<name>W6TJK8_9SPIR</name>
<evidence type="ECO:0000256" key="4">
    <source>
        <dbReference type="ARBA" id="ARBA00023136"/>
    </source>
</evidence>
<evidence type="ECO:0000313" key="9">
    <source>
        <dbReference type="EMBL" id="ETZ17364.1"/>
    </source>
</evidence>
<comment type="caution">
    <text evidence="9">The sequence shown here is derived from an EMBL/GenBank/DDBJ whole genome shotgun (WGS) entry which is preliminary data.</text>
</comment>
<organism evidence="9 10">
    <name type="scientific">Borrelia duttonii CR2A</name>
    <dbReference type="NCBI Taxonomy" id="1432657"/>
    <lineage>
        <taxon>Bacteria</taxon>
        <taxon>Pseudomonadati</taxon>
        <taxon>Spirochaetota</taxon>
        <taxon>Spirochaetia</taxon>
        <taxon>Spirochaetales</taxon>
        <taxon>Borreliaceae</taxon>
        <taxon>Borrelia</taxon>
    </lineage>
</organism>
<dbReference type="GO" id="GO:0009279">
    <property type="term" value="C:cell outer membrane"/>
    <property type="evidence" value="ECO:0007669"/>
    <property type="project" value="UniProtKB-SubCell"/>
</dbReference>
<reference evidence="9 10" key="1">
    <citation type="submission" date="2013-12" db="EMBL/GenBank/DDBJ databases">
        <title>Comparative genomics of relapsing fever spirochetes.</title>
        <authorList>
            <person name="Schwan T.G."/>
            <person name="Raffel S.J."/>
            <person name="Porcella S.F."/>
        </authorList>
    </citation>
    <scope>NUCLEOTIDE SEQUENCE [LARGE SCALE GENOMIC DNA]</scope>
    <source>
        <strain evidence="9 10">CR2A</strain>
    </source>
</reference>
<evidence type="ECO:0000256" key="6">
    <source>
        <dbReference type="ARBA" id="ARBA00023237"/>
    </source>
</evidence>
<keyword evidence="7 8" id="KW-0449">Lipoprotein</keyword>
<accession>W6TJK8</accession>
<dbReference type="Pfam" id="PF00921">
    <property type="entry name" value="Lipoprotein_2"/>
    <property type="match status" value="1"/>
</dbReference>
<evidence type="ECO:0000313" key="10">
    <source>
        <dbReference type="Proteomes" id="UP000019148"/>
    </source>
</evidence>
<keyword evidence="3" id="KW-0732">Signal</keyword>
<dbReference type="Proteomes" id="UP000019148">
    <property type="component" value="Unassembled WGS sequence"/>
</dbReference>
<proteinExistence type="predicted"/>
<dbReference type="AlphaFoldDB" id="W6TJK8"/>
<evidence type="ECO:0000256" key="2">
    <source>
        <dbReference type="ARBA" id="ARBA00004459"/>
    </source>
</evidence>
<comment type="function">
    <text evidence="1 8">The Vlp and Vsp proteins are antigenically distinct proteins, only one vlp or vsp gene is transcriptionally active at any one time. Switching between these genes is a mechanism of host immune response evasion.</text>
</comment>
<gene>
    <name evidence="9" type="ORF">BDCR2A_01710</name>
</gene>
<keyword evidence="6 8" id="KW-0998">Cell outer membrane</keyword>